<evidence type="ECO:0000313" key="2">
    <source>
        <dbReference type="Proteomes" id="UP000887013"/>
    </source>
</evidence>
<dbReference type="EMBL" id="BMAW01121985">
    <property type="protein sequence ID" value="GFT96790.1"/>
    <property type="molecule type" value="Genomic_DNA"/>
</dbReference>
<reference evidence="1" key="1">
    <citation type="submission" date="2020-08" db="EMBL/GenBank/DDBJ databases">
        <title>Multicomponent nature underlies the extraordinary mechanical properties of spider dragline silk.</title>
        <authorList>
            <person name="Kono N."/>
            <person name="Nakamura H."/>
            <person name="Mori M."/>
            <person name="Yoshida Y."/>
            <person name="Ohtoshi R."/>
            <person name="Malay A.D."/>
            <person name="Moran D.A.P."/>
            <person name="Tomita M."/>
            <person name="Numata K."/>
            <person name="Arakawa K."/>
        </authorList>
    </citation>
    <scope>NUCLEOTIDE SEQUENCE</scope>
</reference>
<evidence type="ECO:0000313" key="1">
    <source>
        <dbReference type="EMBL" id="GFT96790.1"/>
    </source>
</evidence>
<protein>
    <submittedName>
        <fullName evidence="1">Retrovirus-related Pol polyprotein from transposon 297</fullName>
    </submittedName>
</protein>
<accession>A0A8X6Q297</accession>
<organism evidence="1 2">
    <name type="scientific">Nephila pilipes</name>
    <name type="common">Giant wood spider</name>
    <name type="synonym">Nephila maculata</name>
    <dbReference type="NCBI Taxonomy" id="299642"/>
    <lineage>
        <taxon>Eukaryota</taxon>
        <taxon>Metazoa</taxon>
        <taxon>Ecdysozoa</taxon>
        <taxon>Arthropoda</taxon>
        <taxon>Chelicerata</taxon>
        <taxon>Arachnida</taxon>
        <taxon>Araneae</taxon>
        <taxon>Araneomorphae</taxon>
        <taxon>Entelegynae</taxon>
        <taxon>Araneoidea</taxon>
        <taxon>Nephilidae</taxon>
        <taxon>Nephila</taxon>
    </lineage>
</organism>
<dbReference type="PANTHER" id="PTHR33327:SF3">
    <property type="entry name" value="RNA-DIRECTED DNA POLYMERASE"/>
    <property type="match status" value="1"/>
</dbReference>
<sequence>MVQPNGEPIHCSRNYDRDHKISLRYFRVTVRRIGHSRGYHSESSCKEVIYIALRNRLCLQYADSEEQRLRDLISGMQLGDRKPSRLLLEMRSKAGNRLTEELL</sequence>
<keyword evidence="2" id="KW-1185">Reference proteome</keyword>
<name>A0A8X6Q297_NEPPI</name>
<dbReference type="AlphaFoldDB" id="A0A8X6Q297"/>
<comment type="caution">
    <text evidence="1">The sequence shown here is derived from an EMBL/GenBank/DDBJ whole genome shotgun (WGS) entry which is preliminary data.</text>
</comment>
<dbReference type="Proteomes" id="UP000887013">
    <property type="component" value="Unassembled WGS sequence"/>
</dbReference>
<dbReference type="OrthoDB" id="6433758at2759"/>
<proteinExistence type="predicted"/>
<dbReference type="PANTHER" id="PTHR33327">
    <property type="entry name" value="ENDONUCLEASE"/>
    <property type="match status" value="1"/>
</dbReference>
<gene>
    <name evidence="1" type="primary">pol_2982</name>
    <name evidence="1" type="ORF">NPIL_40331</name>
</gene>